<evidence type="ECO:0000313" key="2">
    <source>
        <dbReference type="Proteomes" id="UP000479190"/>
    </source>
</evidence>
<accession>A0A6H5J4G8</accession>
<evidence type="ECO:0000313" key="1">
    <source>
        <dbReference type="EMBL" id="CAB0044566.1"/>
    </source>
</evidence>
<gene>
    <name evidence="1" type="ORF">TBRA_LOCUS16154</name>
</gene>
<dbReference type="InterPro" id="IPR029062">
    <property type="entry name" value="Class_I_gatase-like"/>
</dbReference>
<organism evidence="1 2">
    <name type="scientific">Trichogramma brassicae</name>
    <dbReference type="NCBI Taxonomy" id="86971"/>
    <lineage>
        <taxon>Eukaryota</taxon>
        <taxon>Metazoa</taxon>
        <taxon>Ecdysozoa</taxon>
        <taxon>Arthropoda</taxon>
        <taxon>Hexapoda</taxon>
        <taxon>Insecta</taxon>
        <taxon>Pterygota</taxon>
        <taxon>Neoptera</taxon>
        <taxon>Endopterygota</taxon>
        <taxon>Hymenoptera</taxon>
        <taxon>Apocrita</taxon>
        <taxon>Proctotrupomorpha</taxon>
        <taxon>Chalcidoidea</taxon>
        <taxon>Trichogrammatidae</taxon>
        <taxon>Trichogramma</taxon>
    </lineage>
</organism>
<dbReference type="SUPFAM" id="SSF52317">
    <property type="entry name" value="Class I glutamine amidotransferase-like"/>
    <property type="match status" value="1"/>
</dbReference>
<dbReference type="Gene3D" id="3.40.50.880">
    <property type="match status" value="1"/>
</dbReference>
<reference evidence="1 2" key="1">
    <citation type="submission" date="2020-02" db="EMBL/GenBank/DDBJ databases">
        <authorList>
            <person name="Ferguson B K."/>
        </authorList>
    </citation>
    <scope>NUCLEOTIDE SEQUENCE [LARGE SCALE GENOMIC DNA]</scope>
</reference>
<keyword evidence="2" id="KW-1185">Reference proteome</keyword>
<dbReference type="Proteomes" id="UP000479190">
    <property type="component" value="Unassembled WGS sequence"/>
</dbReference>
<dbReference type="AlphaFoldDB" id="A0A6H5J4G8"/>
<sequence>MDGSDVVEAISLAVNLDKHKYIAVDYFAIDQEMTHHWDHQNWTSMNRVRNAKHEAARLLRTAHIYDLDYLKEEIKSYDGLFIPGGRGVAWNL</sequence>
<evidence type="ECO:0008006" key="3">
    <source>
        <dbReference type="Google" id="ProtNLM"/>
    </source>
</evidence>
<dbReference type="OrthoDB" id="543156at2759"/>
<name>A0A6H5J4G8_9HYME</name>
<proteinExistence type="predicted"/>
<protein>
    <recommendedName>
        <fullName evidence="3">DJ-1/PfpI domain-containing protein</fullName>
    </recommendedName>
</protein>
<dbReference type="EMBL" id="CADCXV010001472">
    <property type="protein sequence ID" value="CAB0044566.1"/>
    <property type="molecule type" value="Genomic_DNA"/>
</dbReference>